<keyword evidence="1" id="KW-0812">Transmembrane</keyword>
<dbReference type="InterPro" id="IPR036514">
    <property type="entry name" value="SGNH_hydro_sf"/>
</dbReference>
<dbReference type="SUPFAM" id="SSF52266">
    <property type="entry name" value="SGNH hydrolase"/>
    <property type="match status" value="1"/>
</dbReference>
<dbReference type="EMBL" id="QKZV01000011">
    <property type="protein sequence ID" value="PZX60047.1"/>
    <property type="molecule type" value="Genomic_DNA"/>
</dbReference>
<feature type="transmembrane region" description="Helical" evidence="1">
    <location>
        <begin position="7"/>
        <end position="27"/>
    </location>
</feature>
<evidence type="ECO:0000313" key="3">
    <source>
        <dbReference type="Proteomes" id="UP000249720"/>
    </source>
</evidence>
<evidence type="ECO:0008006" key="4">
    <source>
        <dbReference type="Google" id="ProtNLM"/>
    </source>
</evidence>
<dbReference type="Gene3D" id="3.40.50.1110">
    <property type="entry name" value="SGNH hydrolase"/>
    <property type="match status" value="1"/>
</dbReference>
<dbReference type="RefSeq" id="WP_111297104.1">
    <property type="nucleotide sequence ID" value="NZ_QKZV01000011.1"/>
</dbReference>
<dbReference type="Proteomes" id="UP000249720">
    <property type="component" value="Unassembled WGS sequence"/>
</dbReference>
<gene>
    <name evidence="2" type="ORF">LX80_02614</name>
</gene>
<protein>
    <recommendedName>
        <fullName evidence="4">Lysophospholipase L1-like esterase</fullName>
    </recommendedName>
</protein>
<dbReference type="AlphaFoldDB" id="A0A2W7RXW4"/>
<proteinExistence type="predicted"/>
<evidence type="ECO:0000256" key="1">
    <source>
        <dbReference type="SAM" id="Phobius"/>
    </source>
</evidence>
<name>A0A2W7RXW4_9BACT</name>
<accession>A0A2W7RXW4</accession>
<dbReference type="OrthoDB" id="9810515at2"/>
<keyword evidence="3" id="KW-1185">Reference proteome</keyword>
<evidence type="ECO:0000313" key="2">
    <source>
        <dbReference type="EMBL" id="PZX60047.1"/>
    </source>
</evidence>
<reference evidence="2 3" key="1">
    <citation type="submission" date="2018-06" db="EMBL/GenBank/DDBJ databases">
        <title>Genomic Encyclopedia of Archaeal and Bacterial Type Strains, Phase II (KMG-II): from individual species to whole genera.</title>
        <authorList>
            <person name="Goeker M."/>
        </authorList>
    </citation>
    <scope>NUCLEOTIDE SEQUENCE [LARGE SCALE GENOMIC DNA]</scope>
    <source>
        <strain evidence="2 3">DSM 23241</strain>
    </source>
</reference>
<comment type="caution">
    <text evidence="2">The sequence shown here is derived from an EMBL/GenBank/DDBJ whole genome shotgun (WGS) entry which is preliminary data.</text>
</comment>
<dbReference type="Gene3D" id="2.60.120.1360">
    <property type="match status" value="1"/>
</dbReference>
<keyword evidence="1" id="KW-0472">Membrane</keyword>
<keyword evidence="1" id="KW-1133">Transmembrane helix</keyword>
<organism evidence="2 3">
    <name type="scientific">Hydrotalea sandarakina</name>
    <dbReference type="NCBI Taxonomy" id="1004304"/>
    <lineage>
        <taxon>Bacteria</taxon>
        <taxon>Pseudomonadati</taxon>
        <taxon>Bacteroidota</taxon>
        <taxon>Chitinophagia</taxon>
        <taxon>Chitinophagales</taxon>
        <taxon>Chitinophagaceae</taxon>
        <taxon>Hydrotalea</taxon>
    </lineage>
</organism>
<sequence>MDYTKNLIRFVILITFLLFAISIISSYSKFKWKPVNSINIIADVIKADTPTLVLAETSVDTTSKFNTPAVVVDSIQVNDTLQNKTNNDTLRTEVVHTVFQNFSEPNRITDFQQDPSGIVLKRFINKLIELKNGQRKKIRIAYLGDSMIEGDLITQTLRKLLQQTFGGYGIGFMPMSSLYGADRNYANTSYSNWQESNFIANKNGKKLFLSGRCFEANGYAYTQIKDKTAPSTSILEKHLLFGNTLGTTTVTVNGKPVTIQSANIMNDTILESSAGNALRFEVVNANNLYGFSLESPFGIILDNFSFRGISGHEYGRMDTAFLSAIAKTHSYDLIVMQYGVNMFVKPTDSEFNWFFGPFTKSIYKLKAAFKDADVLLVSSADKAFRYDDSYKTAIGLRNLLTFQQRVAYSTGSAFYNTYASMGGEGSMVRWVNSNPPLAYKDYTHLTPKGADIIGKSIYDAILFEYNKAVQNSSN</sequence>
<dbReference type="GO" id="GO:0016788">
    <property type="term" value="F:hydrolase activity, acting on ester bonds"/>
    <property type="evidence" value="ECO:0007669"/>
    <property type="project" value="UniProtKB-ARBA"/>
</dbReference>